<accession>U7PVS8</accession>
<feature type="compositionally biased region" description="Basic and acidic residues" evidence="9">
    <location>
        <begin position="471"/>
        <end position="481"/>
    </location>
</feature>
<dbReference type="InterPro" id="IPR009057">
    <property type="entry name" value="Homeodomain-like_sf"/>
</dbReference>
<feature type="compositionally biased region" description="Polar residues" evidence="9">
    <location>
        <begin position="229"/>
        <end position="239"/>
    </location>
</feature>
<feature type="region of interest" description="Disordered" evidence="9">
    <location>
        <begin position="1"/>
        <end position="35"/>
    </location>
</feature>
<feature type="domain" description="Homeobox" evidence="10">
    <location>
        <begin position="318"/>
        <end position="381"/>
    </location>
</feature>
<evidence type="ECO:0000256" key="1">
    <source>
        <dbReference type="ARBA" id="ARBA00004123"/>
    </source>
</evidence>
<evidence type="ECO:0000313" key="11">
    <source>
        <dbReference type="EMBL" id="ERS99758.1"/>
    </source>
</evidence>
<feature type="region of interest" description="Disordered" evidence="9">
    <location>
        <begin position="394"/>
        <end position="436"/>
    </location>
</feature>
<dbReference type="SUPFAM" id="SSF46689">
    <property type="entry name" value="Homeodomain-like"/>
    <property type="match status" value="1"/>
</dbReference>
<feature type="compositionally biased region" description="Low complexity" evidence="9">
    <location>
        <begin position="133"/>
        <end position="168"/>
    </location>
</feature>
<dbReference type="Proteomes" id="UP000018087">
    <property type="component" value="Unassembled WGS sequence"/>
</dbReference>
<feature type="compositionally biased region" description="Polar residues" evidence="9">
    <location>
        <begin position="19"/>
        <end position="32"/>
    </location>
</feature>
<feature type="DNA-binding region" description="Homeobox" evidence="8">
    <location>
        <begin position="320"/>
        <end position="382"/>
    </location>
</feature>
<feature type="compositionally biased region" description="Basic and acidic residues" evidence="9">
    <location>
        <begin position="108"/>
        <end position="126"/>
    </location>
</feature>
<evidence type="ECO:0000256" key="4">
    <source>
        <dbReference type="ARBA" id="ARBA00023155"/>
    </source>
</evidence>
<evidence type="ECO:0000256" key="2">
    <source>
        <dbReference type="ARBA" id="ARBA00023015"/>
    </source>
</evidence>
<feature type="compositionally biased region" description="Low complexity" evidence="9">
    <location>
        <begin position="64"/>
        <end position="79"/>
    </location>
</feature>
<dbReference type="eggNOG" id="KOG0773">
    <property type="taxonomic scope" value="Eukaryota"/>
</dbReference>
<evidence type="ECO:0000256" key="7">
    <source>
        <dbReference type="ARBA" id="ARBA00038021"/>
    </source>
</evidence>
<proteinExistence type="inferred from homology"/>
<dbReference type="GO" id="GO:0005634">
    <property type="term" value="C:nucleus"/>
    <property type="evidence" value="ECO:0007669"/>
    <property type="project" value="UniProtKB-SubCell"/>
</dbReference>
<gene>
    <name evidence="11" type="ORF">HMPREF1624_03122</name>
</gene>
<feature type="region of interest" description="Disordered" evidence="9">
    <location>
        <begin position="449"/>
        <end position="490"/>
    </location>
</feature>
<comment type="similarity">
    <text evidence="7">Belongs to the TALE/TGIF homeobox family.</text>
</comment>
<dbReference type="AlphaFoldDB" id="U7PVS8"/>
<dbReference type="Gene3D" id="1.10.10.60">
    <property type="entry name" value="Homeodomain-like"/>
    <property type="match status" value="1"/>
</dbReference>
<dbReference type="GO" id="GO:0003677">
    <property type="term" value="F:DNA binding"/>
    <property type="evidence" value="ECO:0007669"/>
    <property type="project" value="UniProtKB-UniRule"/>
</dbReference>
<dbReference type="InterPro" id="IPR050224">
    <property type="entry name" value="TALE_homeobox"/>
</dbReference>
<organism evidence="11 12">
    <name type="scientific">Sporothrix schenckii (strain ATCC 58251 / de Perez 2211183)</name>
    <name type="common">Rose-picker's disease fungus</name>
    <dbReference type="NCBI Taxonomy" id="1391915"/>
    <lineage>
        <taxon>Eukaryota</taxon>
        <taxon>Fungi</taxon>
        <taxon>Dikarya</taxon>
        <taxon>Ascomycota</taxon>
        <taxon>Pezizomycotina</taxon>
        <taxon>Sordariomycetes</taxon>
        <taxon>Sordariomycetidae</taxon>
        <taxon>Ophiostomatales</taxon>
        <taxon>Ophiostomataceae</taxon>
        <taxon>Sporothrix</taxon>
    </lineage>
</organism>
<comment type="subcellular location">
    <subcellularLocation>
        <location evidence="1 8">Nucleus</location>
    </subcellularLocation>
</comment>
<dbReference type="HOGENOM" id="CLU_493506_0_0_1"/>
<evidence type="ECO:0000313" key="12">
    <source>
        <dbReference type="Proteomes" id="UP000018087"/>
    </source>
</evidence>
<evidence type="ECO:0000256" key="6">
    <source>
        <dbReference type="ARBA" id="ARBA00023242"/>
    </source>
</evidence>
<reference evidence="12" key="1">
    <citation type="journal article" date="2014" name="Genome Announc.">
        <title>Genome sequence of the pathogenic fungus Sporothrix schenckii (ATCC 58251).</title>
        <authorList>
            <person name="Cuomo C.A."/>
            <person name="Rodriguez-Del Valle N."/>
            <person name="Perez-Sanchez L."/>
            <person name="Abouelleil A."/>
            <person name="Goldberg J."/>
            <person name="Young S."/>
            <person name="Zeng Q."/>
            <person name="Birren B.W."/>
        </authorList>
    </citation>
    <scope>NUCLEOTIDE SEQUENCE [LARGE SCALE GENOMIC DNA]</scope>
    <source>
        <strain evidence="12">ATCC 58251 / de Perez 2211183</strain>
    </source>
</reference>
<dbReference type="FunFam" id="1.10.10.60:FF:000059">
    <property type="entry name" value="TGFB-induced factor homeobox 1"/>
    <property type="match status" value="1"/>
</dbReference>
<feature type="region of interest" description="Disordered" evidence="9">
    <location>
        <begin position="60"/>
        <end position="331"/>
    </location>
</feature>
<keyword evidence="3 8" id="KW-0238">DNA-binding</keyword>
<dbReference type="STRING" id="1391915.U7PVS8"/>
<evidence type="ECO:0000256" key="5">
    <source>
        <dbReference type="ARBA" id="ARBA00023163"/>
    </source>
</evidence>
<feature type="compositionally biased region" description="Low complexity" evidence="9">
    <location>
        <begin position="253"/>
        <end position="262"/>
    </location>
</feature>
<protein>
    <recommendedName>
        <fullName evidence="10">Homeobox domain-containing protein</fullName>
    </recommendedName>
</protein>
<sequence>MTVAIMRGVPTSRPAFEPSSPSALRNGSQLPSQYPGVAAGRYAESTSLSLPPIREALSFYYSGPSDSTTASSRATSVPSGPQRRSHSPKSANESLAGSRDNIYVLSNDNERETRRPVGDAEREERYNQIPRGYSSGMSYHHSESSGMTEGAATTSVGSSPPSSSAYSAMTDGEPWSSRRYTDSASHFSGSGRPPLPALPHMMDDHPHHQPHAPHPPHHAHGSVPGPYQQHPSRTQSLSGGSIGSFDRAVFPPSASSSGASSSFDRHPSRPMSSYHRHQPDSYYGSNEFRGRGMSSSQGAMSSHGGMLGGVNSGRLDNNKQRKRRGNLPKETTDKLRAWFSEHLHHPYPSEDEKQELMQQTGLQMNQISNWFINARRRHLPAMINNVRAVSGAMSGGRSGGGGGMGSSMSGRGGVIDGGHGSSSNAPGMSPGEMRHKGYALPNERMYTSPERIYGSYDRQLESRPPSLYPGNEHHHLVDPRHISPASDDDY</sequence>
<dbReference type="InterPro" id="IPR008422">
    <property type="entry name" value="KN_HD"/>
</dbReference>
<keyword evidence="12" id="KW-1185">Reference proteome</keyword>
<dbReference type="EMBL" id="KI440844">
    <property type="protein sequence ID" value="ERS99758.1"/>
    <property type="molecule type" value="Genomic_DNA"/>
</dbReference>
<keyword evidence="5" id="KW-0804">Transcription</keyword>
<dbReference type="OrthoDB" id="10056939at2759"/>
<keyword evidence="6 8" id="KW-0539">Nucleus</keyword>
<dbReference type="Pfam" id="PF05920">
    <property type="entry name" value="Homeobox_KN"/>
    <property type="match status" value="1"/>
</dbReference>
<keyword evidence="4 8" id="KW-0371">Homeobox</keyword>
<name>U7PVS8_SPOS1</name>
<evidence type="ECO:0000256" key="9">
    <source>
        <dbReference type="SAM" id="MobiDB-lite"/>
    </source>
</evidence>
<feature type="compositionally biased region" description="Gly residues" evidence="9">
    <location>
        <begin position="394"/>
        <end position="420"/>
    </location>
</feature>
<dbReference type="SMART" id="SM00389">
    <property type="entry name" value="HOX"/>
    <property type="match status" value="1"/>
</dbReference>
<feature type="compositionally biased region" description="Basic residues" evidence="9">
    <location>
        <begin position="208"/>
        <end position="220"/>
    </location>
</feature>
<keyword evidence="2" id="KW-0805">Transcription regulation</keyword>
<dbReference type="PANTHER" id="PTHR11850">
    <property type="entry name" value="HOMEOBOX PROTEIN TRANSCRIPTION FACTORS"/>
    <property type="match status" value="1"/>
</dbReference>
<evidence type="ECO:0000259" key="10">
    <source>
        <dbReference type="PROSITE" id="PS50071"/>
    </source>
</evidence>
<dbReference type="PROSITE" id="PS50071">
    <property type="entry name" value="HOMEOBOX_2"/>
    <property type="match status" value="1"/>
</dbReference>
<evidence type="ECO:0000256" key="3">
    <source>
        <dbReference type="ARBA" id="ARBA00023125"/>
    </source>
</evidence>
<dbReference type="GO" id="GO:0006355">
    <property type="term" value="P:regulation of DNA-templated transcription"/>
    <property type="evidence" value="ECO:0007669"/>
    <property type="project" value="InterPro"/>
</dbReference>
<dbReference type="CDD" id="cd00086">
    <property type="entry name" value="homeodomain"/>
    <property type="match status" value="1"/>
</dbReference>
<dbReference type="InterPro" id="IPR001356">
    <property type="entry name" value="HD"/>
</dbReference>
<evidence type="ECO:0000256" key="8">
    <source>
        <dbReference type="PROSITE-ProRule" id="PRU00108"/>
    </source>
</evidence>